<dbReference type="RefSeq" id="WP_139273114.1">
    <property type="nucleotide sequence ID" value="NZ_FNTY01000002.1"/>
</dbReference>
<sequence>MTPAKTPQFDNDPLLGLAAQLLLRVEQSDKNVLPRKIGNRQLIQESTQLKRHSVDKRYESFPPDQTSPKAEPETRASEPAPSLRAGNPAQFRIVGTVLIAQTGCPTAYRGGAALIGCLMHRSGEYSGLCGCPIALEHYTPLQTSISGARIFE</sequence>
<dbReference type="EMBL" id="FNTY01000002">
    <property type="protein sequence ID" value="SEE94560.1"/>
    <property type="molecule type" value="Genomic_DNA"/>
</dbReference>
<gene>
    <name evidence="2" type="ORF">SAMN04490194_5301</name>
</gene>
<dbReference type="AlphaFoldDB" id="A0A1H5MZE2"/>
<proteinExistence type="predicted"/>
<feature type="region of interest" description="Disordered" evidence="1">
    <location>
        <begin position="44"/>
        <end position="85"/>
    </location>
</feature>
<accession>A0A1H5MZE2</accession>
<reference evidence="2 3" key="1">
    <citation type="submission" date="2016-10" db="EMBL/GenBank/DDBJ databases">
        <authorList>
            <person name="de Groot N.N."/>
        </authorList>
    </citation>
    <scope>NUCLEOTIDE SEQUENCE [LARGE SCALE GENOMIC DNA]</scope>
    <source>
        <strain evidence="2 3">BS3662</strain>
    </source>
</reference>
<organism evidence="2 3">
    <name type="scientific">Pseudomonas migulae</name>
    <dbReference type="NCBI Taxonomy" id="78543"/>
    <lineage>
        <taxon>Bacteria</taxon>
        <taxon>Pseudomonadati</taxon>
        <taxon>Pseudomonadota</taxon>
        <taxon>Gammaproteobacteria</taxon>
        <taxon>Pseudomonadales</taxon>
        <taxon>Pseudomonadaceae</taxon>
        <taxon>Pseudomonas</taxon>
    </lineage>
</organism>
<name>A0A1H5MZE2_9PSED</name>
<evidence type="ECO:0000313" key="2">
    <source>
        <dbReference type="EMBL" id="SEE94560.1"/>
    </source>
</evidence>
<evidence type="ECO:0000313" key="3">
    <source>
        <dbReference type="Proteomes" id="UP000198985"/>
    </source>
</evidence>
<evidence type="ECO:0000256" key="1">
    <source>
        <dbReference type="SAM" id="MobiDB-lite"/>
    </source>
</evidence>
<dbReference type="Proteomes" id="UP000198985">
    <property type="component" value="Unassembled WGS sequence"/>
</dbReference>
<protein>
    <submittedName>
        <fullName evidence="2">Uncharacterized protein</fullName>
    </submittedName>
</protein>